<name>A0ABW1KGS4_9ACTN</name>
<dbReference type="SUPFAM" id="SSF53822">
    <property type="entry name" value="Periplasmic binding protein-like I"/>
    <property type="match status" value="1"/>
</dbReference>
<protein>
    <submittedName>
        <fullName evidence="5">Sugar ABC transporter substrate-binding protein</fullName>
    </submittedName>
</protein>
<evidence type="ECO:0000256" key="3">
    <source>
        <dbReference type="SAM" id="SignalP"/>
    </source>
</evidence>
<dbReference type="InterPro" id="IPR028082">
    <property type="entry name" value="Peripla_BP_I"/>
</dbReference>
<feature type="signal peptide" evidence="3">
    <location>
        <begin position="1"/>
        <end position="20"/>
    </location>
</feature>
<dbReference type="RefSeq" id="WP_377425640.1">
    <property type="nucleotide sequence ID" value="NZ_JBHSPR010000020.1"/>
</dbReference>
<dbReference type="Proteomes" id="UP001596203">
    <property type="component" value="Unassembled WGS sequence"/>
</dbReference>
<organism evidence="5 6">
    <name type="scientific">Plantactinospora solaniradicis</name>
    <dbReference type="NCBI Taxonomy" id="1723736"/>
    <lineage>
        <taxon>Bacteria</taxon>
        <taxon>Bacillati</taxon>
        <taxon>Actinomycetota</taxon>
        <taxon>Actinomycetes</taxon>
        <taxon>Micromonosporales</taxon>
        <taxon>Micromonosporaceae</taxon>
        <taxon>Plantactinospora</taxon>
    </lineage>
</organism>
<proteinExistence type="predicted"/>
<dbReference type="EMBL" id="JBHSPR010000020">
    <property type="protein sequence ID" value="MFC6019568.1"/>
    <property type="molecule type" value="Genomic_DNA"/>
</dbReference>
<evidence type="ECO:0000313" key="5">
    <source>
        <dbReference type="EMBL" id="MFC6019568.1"/>
    </source>
</evidence>
<feature type="domain" description="Periplasmic binding protein" evidence="4">
    <location>
        <begin position="39"/>
        <end position="303"/>
    </location>
</feature>
<keyword evidence="6" id="KW-1185">Reference proteome</keyword>
<reference evidence="6" key="1">
    <citation type="journal article" date="2019" name="Int. J. Syst. Evol. Microbiol.">
        <title>The Global Catalogue of Microorganisms (GCM) 10K type strain sequencing project: providing services to taxonomists for standard genome sequencing and annotation.</title>
        <authorList>
            <consortium name="The Broad Institute Genomics Platform"/>
            <consortium name="The Broad Institute Genome Sequencing Center for Infectious Disease"/>
            <person name="Wu L."/>
            <person name="Ma J."/>
        </authorList>
    </citation>
    <scope>NUCLEOTIDE SEQUENCE [LARGE SCALE GENOMIC DNA]</scope>
    <source>
        <strain evidence="6">ZS-35-S2</strain>
    </source>
</reference>
<evidence type="ECO:0000256" key="1">
    <source>
        <dbReference type="ARBA" id="ARBA00004196"/>
    </source>
</evidence>
<comment type="subcellular location">
    <subcellularLocation>
        <location evidence="1">Cell envelope</location>
    </subcellularLocation>
</comment>
<evidence type="ECO:0000313" key="6">
    <source>
        <dbReference type="Proteomes" id="UP001596203"/>
    </source>
</evidence>
<sequence>MRRGILTIAAVGLLATGGLAACGEDSGSGGDTEKTPKIGVILPDSASSDRWETADRKYLEEAFKAAGVDSVIQNAQGDKAQFQTIADQMMTDGVNVLMIVNLDSGTGKAVLDKAKTQGVLTIDYDRLTLGGSAEYYVSFDNEAVGKLQGEGLVKCLTDKNVQKPVIAELNGAETDNNATLFKNGYDGVLKAKYDSGEYVKGPDQWVPGWDNAQAGTIFEQMLTQQNGKIDGVLAANDGLGNAVISMLKKNKLNGKVPVTGQDATVQGLQNILAGDQCMTVYKAIKKEADAAAELAIALAKGEKKTTEKTVKDPEGGRDVPSVLLEPKAIYKENVKDVVTDGFVTKDALCAGAFAALCTQAGVS</sequence>
<dbReference type="Gene3D" id="3.40.50.2300">
    <property type="match status" value="2"/>
</dbReference>
<accession>A0ABW1KGS4</accession>
<dbReference type="PROSITE" id="PS51257">
    <property type="entry name" value="PROKAR_LIPOPROTEIN"/>
    <property type="match status" value="1"/>
</dbReference>
<evidence type="ECO:0000259" key="4">
    <source>
        <dbReference type="Pfam" id="PF13407"/>
    </source>
</evidence>
<gene>
    <name evidence="5" type="ORF">ACFP2T_25585</name>
</gene>
<dbReference type="PANTHER" id="PTHR30036:SF1">
    <property type="entry name" value="D-XYLOSE-BINDING PERIPLASMIC PROTEIN"/>
    <property type="match status" value="1"/>
</dbReference>
<dbReference type="Pfam" id="PF13407">
    <property type="entry name" value="Peripla_BP_4"/>
    <property type="match status" value="1"/>
</dbReference>
<dbReference type="InterPro" id="IPR050555">
    <property type="entry name" value="Bact_Solute-Bind_Prot2"/>
</dbReference>
<feature type="chain" id="PRO_5046125029" evidence="3">
    <location>
        <begin position="21"/>
        <end position="363"/>
    </location>
</feature>
<comment type="caution">
    <text evidence="5">The sequence shown here is derived from an EMBL/GenBank/DDBJ whole genome shotgun (WGS) entry which is preliminary data.</text>
</comment>
<keyword evidence="2 3" id="KW-0732">Signal</keyword>
<dbReference type="InterPro" id="IPR025997">
    <property type="entry name" value="SBP_2_dom"/>
</dbReference>
<dbReference type="PANTHER" id="PTHR30036">
    <property type="entry name" value="D-XYLOSE-BINDING PERIPLASMIC PROTEIN"/>
    <property type="match status" value="1"/>
</dbReference>
<evidence type="ECO:0000256" key="2">
    <source>
        <dbReference type="ARBA" id="ARBA00022729"/>
    </source>
</evidence>